<reference evidence="1 2" key="1">
    <citation type="submission" date="2019-07" db="EMBL/GenBank/DDBJ databases">
        <authorList>
            <person name="Zhao L.H."/>
        </authorList>
    </citation>
    <scope>NUCLEOTIDE SEQUENCE [LARGE SCALE GENOMIC DNA]</scope>
    <source>
        <strain evidence="1 2">Co35</strain>
    </source>
</reference>
<keyword evidence="2" id="KW-1185">Reference proteome</keyword>
<dbReference type="EMBL" id="VLNT01000005">
    <property type="protein sequence ID" value="TSD63650.1"/>
    <property type="molecule type" value="Genomic_DNA"/>
</dbReference>
<dbReference type="RefSeq" id="WP_143913020.1">
    <property type="nucleotide sequence ID" value="NZ_VLNT01000005.1"/>
</dbReference>
<sequence>MSEVTAPLHETVLPHHGDLVWYVSYGSNLAAERLQLYLEGGTPPGGARRNPGARDPHPPLASVGVELPGALYFAGESPQWGGGVAFYDHLTPGPTAARAYLVTAAQFVDIAAQEMHRVPREGDPLERVIVDGLGGQGARHEVGPGHYETLIEVGRRDGLPMLTFTAPHGRDAVGHAAPSPAYLAMLANGLGESHGWDEDRTAAYFSQVLPDLEDA</sequence>
<evidence type="ECO:0000313" key="1">
    <source>
        <dbReference type="EMBL" id="TSD63650.1"/>
    </source>
</evidence>
<dbReference type="OrthoDB" id="3470041at2"/>
<proteinExistence type="predicted"/>
<name>A0A554SBC5_9ACTN</name>
<dbReference type="AlphaFoldDB" id="A0A554SBC5"/>
<evidence type="ECO:0000313" key="2">
    <source>
        <dbReference type="Proteomes" id="UP000316988"/>
    </source>
</evidence>
<protein>
    <submittedName>
        <fullName evidence="1">Histone deacetylase</fullName>
    </submittedName>
</protein>
<dbReference type="Proteomes" id="UP000316988">
    <property type="component" value="Unassembled WGS sequence"/>
</dbReference>
<comment type="caution">
    <text evidence="1">The sequence shown here is derived from an EMBL/GenBank/DDBJ whole genome shotgun (WGS) entry which is preliminary data.</text>
</comment>
<gene>
    <name evidence="1" type="ORF">FNM00_08560</name>
</gene>
<dbReference type="Gene3D" id="3.10.490.10">
    <property type="entry name" value="Gamma-glutamyl cyclotransferase-like"/>
    <property type="match status" value="1"/>
</dbReference>
<organism evidence="1 2">
    <name type="scientific">Aeromicrobium piscarium</name>
    <dbReference type="NCBI Taxonomy" id="2590901"/>
    <lineage>
        <taxon>Bacteria</taxon>
        <taxon>Bacillati</taxon>
        <taxon>Actinomycetota</taxon>
        <taxon>Actinomycetes</taxon>
        <taxon>Propionibacteriales</taxon>
        <taxon>Nocardioidaceae</taxon>
        <taxon>Aeromicrobium</taxon>
    </lineage>
</organism>
<accession>A0A554SBC5</accession>